<evidence type="ECO:0000256" key="3">
    <source>
        <dbReference type="ARBA" id="ARBA00023315"/>
    </source>
</evidence>
<feature type="domain" description="N-acetyltransferase" evidence="4">
    <location>
        <begin position="34"/>
        <end position="185"/>
    </location>
</feature>
<dbReference type="Pfam" id="PF13302">
    <property type="entry name" value="Acetyltransf_3"/>
    <property type="match status" value="1"/>
</dbReference>
<comment type="similarity">
    <text evidence="1">Belongs to the acetyltransferase family. GNAT subfamily.</text>
</comment>
<evidence type="ECO:0000313" key="5">
    <source>
        <dbReference type="EMBL" id="KAK9820273.1"/>
    </source>
</evidence>
<evidence type="ECO:0000256" key="1">
    <source>
        <dbReference type="ARBA" id="ARBA00009342"/>
    </source>
</evidence>
<comment type="caution">
    <text evidence="5">The sequence shown here is derived from an EMBL/GenBank/DDBJ whole genome shotgun (WGS) entry which is preliminary data.</text>
</comment>
<keyword evidence="2" id="KW-0808">Transferase</keyword>
<evidence type="ECO:0000313" key="6">
    <source>
        <dbReference type="Proteomes" id="UP001489004"/>
    </source>
</evidence>
<evidence type="ECO:0000256" key="2">
    <source>
        <dbReference type="ARBA" id="ARBA00022679"/>
    </source>
</evidence>
<dbReference type="SUPFAM" id="SSF55729">
    <property type="entry name" value="Acyl-CoA N-acyltransferases (Nat)"/>
    <property type="match status" value="1"/>
</dbReference>
<evidence type="ECO:0000259" key="4">
    <source>
        <dbReference type="PROSITE" id="PS51186"/>
    </source>
</evidence>
<dbReference type="Proteomes" id="UP001489004">
    <property type="component" value="Unassembled WGS sequence"/>
</dbReference>
<dbReference type="EMBL" id="JALJOR010000003">
    <property type="protein sequence ID" value="KAK9820273.1"/>
    <property type="molecule type" value="Genomic_DNA"/>
</dbReference>
<protein>
    <recommendedName>
        <fullName evidence="4">N-acetyltransferase domain-containing protein</fullName>
    </recommendedName>
</protein>
<dbReference type="GO" id="GO:0008080">
    <property type="term" value="F:N-acetyltransferase activity"/>
    <property type="evidence" value="ECO:0007669"/>
    <property type="project" value="InterPro"/>
</dbReference>
<sequence length="196" mass="22122">MKDNYNTTVTGSLVKLVPYRPHHVERYHQWMQDPDLLEATASERLSLQEEYEMQQSWADDPKKCTFIILDRARPDTAGTEEHGGGMAGDVNVFLNDLDDPTVGEIEVMVAEGGSRRKGVAFEALSMFMAYLAAHMELTRFRAKIGDSNASSLQLFRKLGFQQVSHSEVFREQTLEWAVDAACMQRGVQLVLGTYDN</sequence>
<dbReference type="PANTHER" id="PTHR13256:SF16">
    <property type="entry name" value="ALPHA_BETA-TUBULIN-N-ACETYLTRANSFERASE 9"/>
    <property type="match status" value="1"/>
</dbReference>
<reference evidence="5 6" key="1">
    <citation type="journal article" date="2024" name="Nat. Commun.">
        <title>Phylogenomics reveals the evolutionary origins of lichenization in chlorophyte algae.</title>
        <authorList>
            <person name="Puginier C."/>
            <person name="Libourel C."/>
            <person name="Otte J."/>
            <person name="Skaloud P."/>
            <person name="Haon M."/>
            <person name="Grisel S."/>
            <person name="Petersen M."/>
            <person name="Berrin J.G."/>
            <person name="Delaux P.M."/>
            <person name="Dal Grande F."/>
            <person name="Keller J."/>
        </authorList>
    </citation>
    <scope>NUCLEOTIDE SEQUENCE [LARGE SCALE GENOMIC DNA]</scope>
    <source>
        <strain evidence="5 6">SAG 2043</strain>
    </source>
</reference>
<dbReference type="InterPro" id="IPR000182">
    <property type="entry name" value="GNAT_dom"/>
</dbReference>
<gene>
    <name evidence="5" type="ORF">WJX72_008468</name>
</gene>
<dbReference type="PANTHER" id="PTHR13256">
    <property type="entry name" value="N-ACETYLTRANSFERASE 9"/>
    <property type="match status" value="1"/>
</dbReference>
<name>A0AAW1QFZ4_9CHLO</name>
<keyword evidence="6" id="KW-1185">Reference proteome</keyword>
<dbReference type="InterPro" id="IPR039135">
    <property type="entry name" value="NAT9-like"/>
</dbReference>
<proteinExistence type="inferred from homology"/>
<dbReference type="AlphaFoldDB" id="A0AAW1QFZ4"/>
<dbReference type="InterPro" id="IPR016181">
    <property type="entry name" value="Acyl_CoA_acyltransferase"/>
</dbReference>
<dbReference type="Gene3D" id="3.40.630.30">
    <property type="match status" value="1"/>
</dbReference>
<accession>A0AAW1QFZ4</accession>
<organism evidence="5 6">
    <name type="scientific">[Myrmecia] bisecta</name>
    <dbReference type="NCBI Taxonomy" id="41462"/>
    <lineage>
        <taxon>Eukaryota</taxon>
        <taxon>Viridiplantae</taxon>
        <taxon>Chlorophyta</taxon>
        <taxon>core chlorophytes</taxon>
        <taxon>Trebouxiophyceae</taxon>
        <taxon>Trebouxiales</taxon>
        <taxon>Trebouxiaceae</taxon>
        <taxon>Myrmecia</taxon>
    </lineage>
</organism>
<dbReference type="PROSITE" id="PS51186">
    <property type="entry name" value="GNAT"/>
    <property type="match status" value="1"/>
</dbReference>
<keyword evidence="3" id="KW-0012">Acyltransferase</keyword>